<protein>
    <submittedName>
        <fullName evidence="3">Unannotated protein</fullName>
    </submittedName>
</protein>
<feature type="domain" description="DUF2510" evidence="2">
    <location>
        <begin position="11"/>
        <end position="36"/>
    </location>
</feature>
<feature type="region of interest" description="Disordered" evidence="1">
    <location>
        <begin position="100"/>
        <end position="158"/>
    </location>
</feature>
<dbReference type="Pfam" id="PF10708">
    <property type="entry name" value="DUF2510"/>
    <property type="match status" value="1"/>
</dbReference>
<dbReference type="InterPro" id="IPR018929">
    <property type="entry name" value="DUF2510"/>
</dbReference>
<evidence type="ECO:0000256" key="1">
    <source>
        <dbReference type="SAM" id="MobiDB-lite"/>
    </source>
</evidence>
<dbReference type="EMBL" id="CAEZSB010000130">
    <property type="protein sequence ID" value="CAB4540752.1"/>
    <property type="molecule type" value="Genomic_DNA"/>
</dbReference>
<proteinExistence type="predicted"/>
<feature type="compositionally biased region" description="Low complexity" evidence="1">
    <location>
        <begin position="124"/>
        <end position="149"/>
    </location>
</feature>
<accession>A0A6J6BP52</accession>
<feature type="compositionally biased region" description="Low complexity" evidence="1">
    <location>
        <begin position="101"/>
        <end position="114"/>
    </location>
</feature>
<gene>
    <name evidence="3" type="ORF">UFOPK1395_01033</name>
</gene>
<dbReference type="AlphaFoldDB" id="A0A6J6BP52"/>
<evidence type="ECO:0000313" key="3">
    <source>
        <dbReference type="EMBL" id="CAB4540752.1"/>
    </source>
</evidence>
<evidence type="ECO:0000259" key="2">
    <source>
        <dbReference type="Pfam" id="PF10708"/>
    </source>
</evidence>
<reference evidence="3" key="1">
    <citation type="submission" date="2020-05" db="EMBL/GenBank/DDBJ databases">
        <authorList>
            <person name="Chiriac C."/>
            <person name="Salcher M."/>
            <person name="Ghai R."/>
            <person name="Kavagutti S V."/>
        </authorList>
    </citation>
    <scope>NUCLEOTIDE SEQUENCE</scope>
</reference>
<name>A0A6J6BP52_9ZZZZ</name>
<organism evidence="3">
    <name type="scientific">freshwater metagenome</name>
    <dbReference type="NCBI Taxonomy" id="449393"/>
    <lineage>
        <taxon>unclassified sequences</taxon>
        <taxon>metagenomes</taxon>
        <taxon>ecological metagenomes</taxon>
    </lineage>
</organism>
<sequence length="266" mass="28579">MADQNPNTLAAGWYPDTDLVDTERYWDGKSWTNKRRVINVLSESPSHKVINSGSPSGGSKFKPLWQFATGKPGESKGKKALRRIATFVVVMAFFSALGGNTDSSTTDTSSGTESASPSPAVTQSPSSEPTPTESASATTEPSASASASPTPTPMSPTEFRVSALGHISDMRKDFSDFETVLNKGGMLRMLGNIVELEFNIAQLEVLTPPDKYSVRFKEKLTALNLAVDQLSDGVSDPESSVSATREQLRKCRSALSTLESYVKTVN</sequence>